<gene>
    <name evidence="1" type="ORF">NBRC3278_0685</name>
</gene>
<organism evidence="1 2">
    <name type="scientific">Acetobacter pasteurianus NBRC 3278</name>
    <dbReference type="NCBI Taxonomy" id="1226660"/>
    <lineage>
        <taxon>Bacteria</taxon>
        <taxon>Pseudomonadati</taxon>
        <taxon>Pseudomonadota</taxon>
        <taxon>Alphaproteobacteria</taxon>
        <taxon>Acetobacterales</taxon>
        <taxon>Acetobacteraceae</taxon>
        <taxon>Acetobacter</taxon>
    </lineage>
</organism>
<evidence type="ECO:0000313" key="1">
    <source>
        <dbReference type="EMBL" id="GCD61592.1"/>
    </source>
</evidence>
<proteinExistence type="predicted"/>
<reference evidence="1 2" key="1">
    <citation type="submission" date="2016-06" db="EMBL/GenBank/DDBJ databases">
        <title>Acetobacter pasteurianus NBRC 3278 whole genome sequencing project.</title>
        <authorList>
            <person name="Matsutani M."/>
            <person name="Shiwa Y."/>
            <person name="Okamoto-Kainuma A."/>
            <person name="Ishikawa M."/>
            <person name="Koizumi Y."/>
            <person name="Yoshikawa H."/>
            <person name="Yakushi T."/>
            <person name="Matsushita K."/>
        </authorList>
    </citation>
    <scope>NUCLEOTIDE SEQUENCE [LARGE SCALE GENOMIC DNA]</scope>
    <source>
        <strain evidence="1 2">NBRC 3278</strain>
    </source>
</reference>
<keyword evidence="2" id="KW-1185">Reference proteome</keyword>
<evidence type="ECO:0000313" key="2">
    <source>
        <dbReference type="Proteomes" id="UP000287385"/>
    </source>
</evidence>
<sequence length="46" mass="5173">MRLMRADSGDAFQADKKEKVESRGLRPCGNIQLQLFQLLFKGTAGF</sequence>
<dbReference type="EMBL" id="BDEV01000019">
    <property type="protein sequence ID" value="GCD61592.1"/>
    <property type="molecule type" value="Genomic_DNA"/>
</dbReference>
<protein>
    <submittedName>
        <fullName evidence="1">Uncharacterized protein</fullName>
    </submittedName>
</protein>
<accession>A0A401X1B4</accession>
<dbReference type="Proteomes" id="UP000287385">
    <property type="component" value="Unassembled WGS sequence"/>
</dbReference>
<name>A0A401X1B4_ACEPA</name>
<comment type="caution">
    <text evidence="1">The sequence shown here is derived from an EMBL/GenBank/DDBJ whole genome shotgun (WGS) entry which is preliminary data.</text>
</comment>
<dbReference type="AlphaFoldDB" id="A0A401X1B4"/>